<feature type="chain" id="PRO_5018740951" evidence="7">
    <location>
        <begin position="20"/>
        <end position="672"/>
    </location>
</feature>
<sequence length="672" mass="76322">MKHYIILLLLGLFSLTIQSQENNEKKDTIETHTFLNEVIVIGKRDNKINNKKYAKPLANLDDFLEKSAKINMIKRGNYAWEPTLNNMISDRINVTIDGMQIFGACTDKMDPITSYVDISNLEKVAVYSGQHGAENGQTIGGSIDLKLDKNSFTNEFKKVVTGIDLGYESNSNTKVIGVEANYSSKNFYVNTDFINRNADNYVDGNNNEVLFSQYSKYNFSTIAGYKISNKEKLGVTFIFDKATDIGYPALAMDVSLAKATIASINYEYKNNNALFNYIDAKLYANSIKHVMDDTKRPNVSIHMDMPGWSDTYGFYVKSQLKKNKHRFSVNLNGHYNKSLAEMTMYPANSNEKLMFMLTWPDVRTLYNGLFISDNITLNNQTSIQLSTRLGYQNNKIASDFGLGSLQIFYPNLPPSKNRFLPSFSAQIINKTQLFTVTTSLGYGERAPSVSEGYGNYLYNSFDNFDYIGNPNLKNEKSLEFNSKIDFKNNDLTIGFENSLFYISDYIIGVINPDIKPMVIGADGVKVYSSLNNVLQFNSSLNLTYKFTKELTFDSTVTYNYGKEINGENLPLISPLTYNVNIDFTKNLFTSTFEVVGAGTQHNFSKNYGEDKTKSYTIFNIDAGYKFYINNDSFIIKSGVENIFNTYYSTYSDWQNIPRMGRNIFVNLSYILK</sequence>
<dbReference type="Gene3D" id="2.170.130.10">
    <property type="entry name" value="TonB-dependent receptor, plug domain"/>
    <property type="match status" value="1"/>
</dbReference>
<proteinExistence type="predicted"/>
<evidence type="ECO:0000256" key="6">
    <source>
        <dbReference type="ARBA" id="ARBA00023237"/>
    </source>
</evidence>
<evidence type="ECO:0000313" key="10">
    <source>
        <dbReference type="Proteomes" id="UP000274593"/>
    </source>
</evidence>
<dbReference type="GO" id="GO:0009279">
    <property type="term" value="C:cell outer membrane"/>
    <property type="evidence" value="ECO:0007669"/>
    <property type="project" value="UniProtKB-SubCell"/>
</dbReference>
<evidence type="ECO:0000256" key="1">
    <source>
        <dbReference type="ARBA" id="ARBA00004571"/>
    </source>
</evidence>
<keyword evidence="10" id="KW-1185">Reference proteome</keyword>
<dbReference type="SUPFAM" id="SSF56935">
    <property type="entry name" value="Porins"/>
    <property type="match status" value="1"/>
</dbReference>
<dbReference type="InterPro" id="IPR037066">
    <property type="entry name" value="Plug_dom_sf"/>
</dbReference>
<keyword evidence="3" id="KW-1134">Transmembrane beta strand</keyword>
<dbReference type="AlphaFoldDB" id="A0A3Q8RQ63"/>
<dbReference type="Gene3D" id="2.40.170.20">
    <property type="entry name" value="TonB-dependent receptor, beta-barrel domain"/>
    <property type="match status" value="1"/>
</dbReference>
<accession>A0A3Q8RQ63</accession>
<feature type="signal peptide" evidence="7">
    <location>
        <begin position="1"/>
        <end position="19"/>
    </location>
</feature>
<dbReference type="PANTHER" id="PTHR30069:SF49">
    <property type="entry name" value="OUTER MEMBRANE PROTEIN C"/>
    <property type="match status" value="1"/>
</dbReference>
<keyword evidence="7" id="KW-0732">Signal</keyword>
<keyword evidence="2" id="KW-0813">Transport</keyword>
<dbReference type="GO" id="GO:0015344">
    <property type="term" value="F:siderophore uptake transmembrane transporter activity"/>
    <property type="evidence" value="ECO:0007669"/>
    <property type="project" value="TreeGrafter"/>
</dbReference>
<evidence type="ECO:0000256" key="2">
    <source>
        <dbReference type="ARBA" id="ARBA00022448"/>
    </source>
</evidence>
<dbReference type="InterPro" id="IPR012910">
    <property type="entry name" value="Plug_dom"/>
</dbReference>
<evidence type="ECO:0000256" key="3">
    <source>
        <dbReference type="ARBA" id="ARBA00022452"/>
    </source>
</evidence>
<dbReference type="GO" id="GO:0044718">
    <property type="term" value="P:siderophore transmembrane transport"/>
    <property type="evidence" value="ECO:0007669"/>
    <property type="project" value="TreeGrafter"/>
</dbReference>
<feature type="domain" description="TonB-dependent receptor plug" evidence="8">
    <location>
        <begin position="55"/>
        <end position="141"/>
    </location>
</feature>
<dbReference type="InterPro" id="IPR036942">
    <property type="entry name" value="Beta-barrel_TonB_sf"/>
</dbReference>
<comment type="subcellular location">
    <subcellularLocation>
        <location evidence="1">Cell outer membrane</location>
        <topology evidence="1">Multi-pass membrane protein</topology>
    </subcellularLocation>
</comment>
<dbReference type="Proteomes" id="UP000274593">
    <property type="component" value="Chromosome"/>
</dbReference>
<organism evidence="9 10">
    <name type="scientific">Tenacibaculum singaporense</name>
    <dbReference type="NCBI Taxonomy" id="2358479"/>
    <lineage>
        <taxon>Bacteria</taxon>
        <taxon>Pseudomonadati</taxon>
        <taxon>Bacteroidota</taxon>
        <taxon>Flavobacteriia</taxon>
        <taxon>Flavobacteriales</taxon>
        <taxon>Flavobacteriaceae</taxon>
        <taxon>Tenacibaculum</taxon>
    </lineage>
</organism>
<dbReference type="PANTHER" id="PTHR30069">
    <property type="entry name" value="TONB-DEPENDENT OUTER MEMBRANE RECEPTOR"/>
    <property type="match status" value="1"/>
</dbReference>
<dbReference type="RefSeq" id="WP_125066327.1">
    <property type="nucleotide sequence ID" value="NZ_CP032548.1"/>
</dbReference>
<evidence type="ECO:0000256" key="7">
    <source>
        <dbReference type="SAM" id="SignalP"/>
    </source>
</evidence>
<evidence type="ECO:0000256" key="4">
    <source>
        <dbReference type="ARBA" id="ARBA00022692"/>
    </source>
</evidence>
<dbReference type="KEGG" id="tsig:D6T69_02650"/>
<keyword evidence="9" id="KW-0675">Receptor</keyword>
<dbReference type="InterPro" id="IPR039426">
    <property type="entry name" value="TonB-dep_rcpt-like"/>
</dbReference>
<keyword evidence="5" id="KW-0472">Membrane</keyword>
<evidence type="ECO:0000313" key="9">
    <source>
        <dbReference type="EMBL" id="AZJ34486.1"/>
    </source>
</evidence>
<name>A0A3Q8RQ63_9FLAO</name>
<gene>
    <name evidence="9" type="ORF">D6T69_02650</name>
</gene>
<keyword evidence="4" id="KW-0812">Transmembrane</keyword>
<evidence type="ECO:0000259" key="8">
    <source>
        <dbReference type="Pfam" id="PF07715"/>
    </source>
</evidence>
<reference evidence="9 10" key="1">
    <citation type="submission" date="2018-09" db="EMBL/GenBank/DDBJ databases">
        <title>Insights into the microbiota of Asian seabass (Lates calcarifer) with tenacibaculosis symptoms and description of sp. nov. Tenacibaculum singaporense.</title>
        <authorList>
            <person name="Miyake S."/>
            <person name="Soh M."/>
            <person name="Azman M.N."/>
            <person name="Ngoh S.Y."/>
            <person name="Orban L."/>
        </authorList>
    </citation>
    <scope>NUCLEOTIDE SEQUENCE [LARGE SCALE GENOMIC DNA]</scope>
    <source>
        <strain evidence="9 10">DSM 106434</strain>
    </source>
</reference>
<protein>
    <submittedName>
        <fullName evidence="9">TonB-dependent receptor</fullName>
    </submittedName>
</protein>
<evidence type="ECO:0000256" key="5">
    <source>
        <dbReference type="ARBA" id="ARBA00023136"/>
    </source>
</evidence>
<dbReference type="EMBL" id="CP032548">
    <property type="protein sequence ID" value="AZJ34486.1"/>
    <property type="molecule type" value="Genomic_DNA"/>
</dbReference>
<keyword evidence="6" id="KW-0998">Cell outer membrane</keyword>
<dbReference type="Pfam" id="PF07715">
    <property type="entry name" value="Plug"/>
    <property type="match status" value="1"/>
</dbReference>